<dbReference type="Pfam" id="PF13620">
    <property type="entry name" value="CarboxypepD_reg"/>
    <property type="match status" value="1"/>
</dbReference>
<keyword evidence="1" id="KW-0645">Protease</keyword>
<sequence length="93" mass="9656">MTDGRRGDEPVRLITGVVRDVTGNPVPDASVYLTGGPEPYPDIAVLSAADGSFTLAVRADGVYTLQCRTPDGGVSEASVTARGDRPAQALLRV</sequence>
<dbReference type="InterPro" id="IPR008969">
    <property type="entry name" value="CarboxyPept-like_regulatory"/>
</dbReference>
<keyword evidence="1" id="KW-0378">Hydrolase</keyword>
<dbReference type="EMBL" id="CP108222">
    <property type="protein sequence ID" value="WTT20242.1"/>
    <property type="molecule type" value="Genomic_DNA"/>
</dbReference>
<reference evidence="1" key="1">
    <citation type="submission" date="2022-10" db="EMBL/GenBank/DDBJ databases">
        <title>The complete genomes of actinobacterial strains from the NBC collection.</title>
        <authorList>
            <person name="Joergensen T.S."/>
            <person name="Alvarez Arevalo M."/>
            <person name="Sterndorff E.B."/>
            <person name="Faurdal D."/>
            <person name="Vuksanovic O."/>
            <person name="Mourched A.-S."/>
            <person name="Charusanti P."/>
            <person name="Shaw S."/>
            <person name="Blin K."/>
            <person name="Weber T."/>
        </authorList>
    </citation>
    <scope>NUCLEOTIDE SEQUENCE</scope>
    <source>
        <strain evidence="1">NBC_00093</strain>
    </source>
</reference>
<proteinExistence type="predicted"/>
<protein>
    <submittedName>
        <fullName evidence="1">Carboxypeptidase-like regulatory domain-containing protein</fullName>
    </submittedName>
</protein>
<gene>
    <name evidence="1" type="ORF">OHA22_34305</name>
</gene>
<dbReference type="AlphaFoldDB" id="A0AAU2A8N1"/>
<accession>A0AAU2A8N1</accession>
<dbReference type="SUPFAM" id="SSF49464">
    <property type="entry name" value="Carboxypeptidase regulatory domain-like"/>
    <property type="match status" value="1"/>
</dbReference>
<keyword evidence="1" id="KW-0121">Carboxypeptidase</keyword>
<organism evidence="1">
    <name type="scientific">Streptomyces sp. NBC_00093</name>
    <dbReference type="NCBI Taxonomy" id="2975649"/>
    <lineage>
        <taxon>Bacteria</taxon>
        <taxon>Bacillati</taxon>
        <taxon>Actinomycetota</taxon>
        <taxon>Actinomycetes</taxon>
        <taxon>Kitasatosporales</taxon>
        <taxon>Streptomycetaceae</taxon>
        <taxon>Streptomyces</taxon>
    </lineage>
</organism>
<name>A0AAU2A8N1_9ACTN</name>
<dbReference type="Gene3D" id="2.60.40.1120">
    <property type="entry name" value="Carboxypeptidase-like, regulatory domain"/>
    <property type="match status" value="1"/>
</dbReference>
<dbReference type="GO" id="GO:0004180">
    <property type="term" value="F:carboxypeptidase activity"/>
    <property type="evidence" value="ECO:0007669"/>
    <property type="project" value="UniProtKB-KW"/>
</dbReference>
<evidence type="ECO:0000313" key="1">
    <source>
        <dbReference type="EMBL" id="WTT20242.1"/>
    </source>
</evidence>